<feature type="region of interest" description="Disordered" evidence="1">
    <location>
        <begin position="455"/>
        <end position="489"/>
    </location>
</feature>
<protein>
    <submittedName>
        <fullName evidence="2">Uncharacterized protein</fullName>
    </submittedName>
</protein>
<sequence>MTSSDQDTNGDIFNAATKEDDDDIFSSATVATPHKVQLHYSLDLDSILVEKFPSDPVTKSVSESFTIGRKADADVELRDKYFPRKFIHVRFGSYQNGECLMTIKNMSSKKPIELKPPGAAKITLGCNKEVGVKSNTKITAVKLIWMITIEAGDMDATMYEVSMKGHCSEEFNQMAQAVEDLSSDRVHGEAVVRTPNTQTGSSTNNRNQVNPYRPQTEQCGRRIRNYTEQPLSSMSNGPEANVRHQYFTGNQWPARRHFTPLTADHNVTPQAQYQALPPFVDQGGVPPEFYPLCTGRSFNLGFRDAQSPESPLQNSPHFDGVSNYGQPYPGRYPSHQPHVSHIHDGQHCQGIPNFGQPYPGQYPSCQPPVTQVHTGPQYHGILNYGKPYFEVYPSSQPRAFPPNNGSSPGQYRPDFAAAQVEYPGQSGTGSYDKQPTTNWHAVKPTGIDEAVNLSPDHIRQHYVNTNPIPESSPRDSNPYVVSGYMQKKP</sequence>
<organism evidence="2 3">
    <name type="scientific">Patella caerulea</name>
    <name type="common">Rayed Mediterranean limpet</name>
    <dbReference type="NCBI Taxonomy" id="87958"/>
    <lineage>
        <taxon>Eukaryota</taxon>
        <taxon>Metazoa</taxon>
        <taxon>Spiralia</taxon>
        <taxon>Lophotrochozoa</taxon>
        <taxon>Mollusca</taxon>
        <taxon>Gastropoda</taxon>
        <taxon>Patellogastropoda</taxon>
        <taxon>Patelloidea</taxon>
        <taxon>Patellidae</taxon>
        <taxon>Patella</taxon>
    </lineage>
</organism>
<name>A0AAN8JEN2_PATCE</name>
<evidence type="ECO:0000313" key="3">
    <source>
        <dbReference type="Proteomes" id="UP001347796"/>
    </source>
</evidence>
<reference evidence="2 3" key="1">
    <citation type="submission" date="2024-01" db="EMBL/GenBank/DDBJ databases">
        <title>The genome of the rayed Mediterranean limpet Patella caerulea (Linnaeus, 1758).</title>
        <authorList>
            <person name="Anh-Thu Weber A."/>
            <person name="Halstead-Nussloch G."/>
        </authorList>
    </citation>
    <scope>NUCLEOTIDE SEQUENCE [LARGE SCALE GENOMIC DNA]</scope>
    <source>
        <strain evidence="2">AATW-2023a</strain>
        <tissue evidence="2">Whole specimen</tissue>
    </source>
</reference>
<comment type="caution">
    <text evidence="2">The sequence shown here is derived from an EMBL/GenBank/DDBJ whole genome shotgun (WGS) entry which is preliminary data.</text>
</comment>
<evidence type="ECO:0000313" key="2">
    <source>
        <dbReference type="EMBL" id="KAK6174381.1"/>
    </source>
</evidence>
<gene>
    <name evidence="2" type="ORF">SNE40_017669</name>
</gene>
<dbReference type="Proteomes" id="UP001347796">
    <property type="component" value="Unassembled WGS sequence"/>
</dbReference>
<dbReference type="EMBL" id="JAZGQO010000011">
    <property type="protein sequence ID" value="KAK6174381.1"/>
    <property type="molecule type" value="Genomic_DNA"/>
</dbReference>
<accession>A0AAN8JEN2</accession>
<proteinExistence type="predicted"/>
<feature type="region of interest" description="Disordered" evidence="1">
    <location>
        <begin position="194"/>
        <end position="215"/>
    </location>
</feature>
<keyword evidence="3" id="KW-1185">Reference proteome</keyword>
<evidence type="ECO:0000256" key="1">
    <source>
        <dbReference type="SAM" id="MobiDB-lite"/>
    </source>
</evidence>
<dbReference type="AlphaFoldDB" id="A0AAN8JEN2"/>